<dbReference type="InterPro" id="IPR036291">
    <property type="entry name" value="NAD(P)-bd_dom_sf"/>
</dbReference>
<feature type="transmembrane region" description="Helical" evidence="3">
    <location>
        <begin position="14"/>
        <end position="35"/>
    </location>
</feature>
<dbReference type="Pfam" id="PF02719">
    <property type="entry name" value="Polysacc_synt_2"/>
    <property type="match status" value="1"/>
</dbReference>
<dbReference type="PANTHER" id="PTHR43318:SF1">
    <property type="entry name" value="POLYSACCHARIDE BIOSYNTHESIS PROTEIN EPSC-RELATED"/>
    <property type="match status" value="1"/>
</dbReference>
<evidence type="ECO:0000313" key="6">
    <source>
        <dbReference type="Proteomes" id="UP001337723"/>
    </source>
</evidence>
<keyword evidence="3" id="KW-1133">Transmembrane helix</keyword>
<keyword evidence="3" id="KW-0812">Transmembrane</keyword>
<evidence type="ECO:0000313" key="5">
    <source>
        <dbReference type="EMBL" id="BDW84719.1"/>
    </source>
</evidence>
<feature type="domain" description="Polysaccharide biosynthesis protein CapD-like" evidence="4">
    <location>
        <begin position="280"/>
        <end position="575"/>
    </location>
</feature>
<feature type="transmembrane region" description="Helical" evidence="3">
    <location>
        <begin position="80"/>
        <end position="98"/>
    </location>
</feature>
<dbReference type="KEGG" id="rmai:MACH21_08960"/>
<dbReference type="Proteomes" id="UP001337723">
    <property type="component" value="Chromosome"/>
</dbReference>
<dbReference type="Gene3D" id="3.40.50.720">
    <property type="entry name" value="NAD(P)-binding Rossmann-like Domain"/>
    <property type="match status" value="2"/>
</dbReference>
<dbReference type="InterPro" id="IPR051203">
    <property type="entry name" value="Polysaccharide_Synthase-Rel"/>
</dbReference>
<gene>
    <name evidence="5" type="primary">wbfY</name>
    <name evidence="5" type="ORF">MACH21_08960</name>
</gene>
<feature type="region of interest" description="Disordered" evidence="2">
    <location>
        <begin position="612"/>
        <end position="636"/>
    </location>
</feature>
<dbReference type="InterPro" id="IPR029063">
    <property type="entry name" value="SAM-dependent_MTases_sf"/>
</dbReference>
<keyword evidence="6" id="KW-1185">Reference proteome</keyword>
<proteinExistence type="inferred from homology"/>
<name>A0AA48KI11_9RHOB</name>
<dbReference type="CDD" id="cd05237">
    <property type="entry name" value="UDP_invert_4-6DH_SDR_e"/>
    <property type="match status" value="1"/>
</dbReference>
<accession>A0AA48KI11</accession>
<reference evidence="5 6" key="1">
    <citation type="submission" date="2023-01" db="EMBL/GenBank/DDBJ databases">
        <title>Complete genome sequence of Roseicyclus marinus strain Dej080120_10.</title>
        <authorList>
            <person name="Ueki S."/>
            <person name="Maruyama F."/>
        </authorList>
    </citation>
    <scope>NUCLEOTIDE SEQUENCE [LARGE SCALE GENOMIC DNA]</scope>
    <source>
        <strain evidence="5 6">Dej080120_10</strain>
    </source>
</reference>
<evidence type="ECO:0000256" key="3">
    <source>
        <dbReference type="SAM" id="Phobius"/>
    </source>
</evidence>
<dbReference type="Pfam" id="PF13727">
    <property type="entry name" value="CoA_binding_3"/>
    <property type="match status" value="1"/>
</dbReference>
<comment type="similarity">
    <text evidence="1">Belongs to the polysaccharide synthase family.</text>
</comment>
<evidence type="ECO:0000259" key="4">
    <source>
        <dbReference type="Pfam" id="PF02719"/>
    </source>
</evidence>
<feature type="transmembrane region" description="Helical" evidence="3">
    <location>
        <begin position="47"/>
        <end position="68"/>
    </location>
</feature>
<dbReference type="EMBL" id="AP027266">
    <property type="protein sequence ID" value="BDW84719.1"/>
    <property type="molecule type" value="Genomic_DNA"/>
</dbReference>
<dbReference type="AlphaFoldDB" id="A0AA48KI11"/>
<evidence type="ECO:0000256" key="1">
    <source>
        <dbReference type="ARBA" id="ARBA00007430"/>
    </source>
</evidence>
<feature type="transmembrane region" description="Helical" evidence="3">
    <location>
        <begin position="110"/>
        <end position="128"/>
    </location>
</feature>
<dbReference type="SUPFAM" id="SSF53335">
    <property type="entry name" value="S-adenosyl-L-methionine-dependent methyltransferases"/>
    <property type="match status" value="1"/>
</dbReference>
<dbReference type="PANTHER" id="PTHR43318">
    <property type="entry name" value="UDP-N-ACETYLGLUCOSAMINE 4,6-DEHYDRATASE"/>
    <property type="match status" value="1"/>
</dbReference>
<keyword evidence="3" id="KW-0472">Membrane</keyword>
<evidence type="ECO:0000256" key="2">
    <source>
        <dbReference type="SAM" id="MobiDB-lite"/>
    </source>
</evidence>
<protein>
    <submittedName>
        <fullName evidence="5">Nucleoside-diphosphate sugar epimerase</fullName>
    </submittedName>
</protein>
<sequence length="636" mass="68370">MARLLSLSRLNKRILQVAADCVLLVGSFILAMGLRYDSFFFLPDPRIWIAIGMTLPVTILLFAVTGFYRAVIRYISSRAFVTIARGIAVSAVFLFVVSQGLSLGVPRSVPGIYAMLALISVGGLRFLLRELFRRELRQGLTPVLVYGAGTSGQQLVASLLRGNDYLPLAIVDDNPALHGNEVNGLRVIGPQDMPGLIENFGVELALLAMPRAQRSRRREIIEQLAEFGVRVRTVPNMDDIITGRASTSDIVDVSAEDLLGRDPVAPVPDLMSANIRGKVVMVTGAGGSIGSELCRQILREGPSDLILFEHSEPALYTIQMELLALTKVLPRPTRLHAVLGSVQSARRLRDTMAQHNVGTVFHAAAYKHVPLVEDNIAEGMRNNVFGTKTVLEAAIATQVQSFTLISTDKAVRPTNIMGASKRLAEMVCQAYAETASGTRISMVRFGNVLGSSGSVIPLFRSQIEAGGPITVTHPEITRYFMSIPEAAQLVIQSSAMAQGGDVFLLDMGQPVRILDLAQRMASLSGLRPRLEGDPGGEGDITIKITGLRPGEKLYEELLIGADARATAHPKIMTAQEGFLPMPELVPLLDALDRATADEDLKTVQSLLRQAGTGYAPAPGTDPVAGDAASLDPADVA</sequence>
<dbReference type="InterPro" id="IPR003869">
    <property type="entry name" value="Polysac_CapD-like"/>
</dbReference>
<organism evidence="5 6">
    <name type="scientific">Roseicyclus marinus</name>
    <dbReference type="NCBI Taxonomy" id="2161673"/>
    <lineage>
        <taxon>Bacteria</taxon>
        <taxon>Pseudomonadati</taxon>
        <taxon>Pseudomonadota</taxon>
        <taxon>Alphaproteobacteria</taxon>
        <taxon>Rhodobacterales</taxon>
        <taxon>Roseobacteraceae</taxon>
        <taxon>Roseicyclus</taxon>
    </lineage>
</organism>
<dbReference type="SUPFAM" id="SSF51735">
    <property type="entry name" value="NAD(P)-binding Rossmann-fold domains"/>
    <property type="match status" value="1"/>
</dbReference>